<dbReference type="InterPro" id="IPR014784">
    <property type="entry name" value="Cu2_ascorb_mOase-like_C"/>
</dbReference>
<evidence type="ECO:0000256" key="1">
    <source>
        <dbReference type="ARBA" id="ARBA00023157"/>
    </source>
</evidence>
<dbReference type="EMBL" id="JAGTJJ010000064">
    <property type="protein sequence ID" value="MDC3988072.1"/>
    <property type="molecule type" value="Genomic_DNA"/>
</dbReference>
<evidence type="ECO:0000313" key="4">
    <source>
        <dbReference type="Proteomes" id="UP001151081"/>
    </source>
</evidence>
<dbReference type="GO" id="GO:0020037">
    <property type="term" value="F:heme binding"/>
    <property type="evidence" value="ECO:0007669"/>
    <property type="project" value="InterPro"/>
</dbReference>
<feature type="signal peptide" evidence="2">
    <location>
        <begin position="1"/>
        <end position="28"/>
    </location>
</feature>
<comment type="caution">
    <text evidence="3">The sequence shown here is derived from an EMBL/GenBank/DDBJ whole genome shotgun (WGS) entry which is preliminary data.</text>
</comment>
<protein>
    <recommendedName>
        <fullName evidence="5">Copper type II ascorbate-dependent monooxygenase-like protein</fullName>
    </recommendedName>
</protein>
<keyword evidence="4" id="KW-1185">Reference proteome</keyword>
<dbReference type="AlphaFoldDB" id="A0A9X4AZD7"/>
<proteinExistence type="predicted"/>
<gene>
    <name evidence="3" type="ORF">KEG57_46830</name>
</gene>
<evidence type="ECO:0000313" key="3">
    <source>
        <dbReference type="EMBL" id="MDC3988072.1"/>
    </source>
</evidence>
<organism evidence="3 4">
    <name type="scientific">Polyangium jinanense</name>
    <dbReference type="NCBI Taxonomy" id="2829994"/>
    <lineage>
        <taxon>Bacteria</taxon>
        <taxon>Pseudomonadati</taxon>
        <taxon>Myxococcota</taxon>
        <taxon>Polyangia</taxon>
        <taxon>Polyangiales</taxon>
        <taxon>Polyangiaceae</taxon>
        <taxon>Polyangium</taxon>
    </lineage>
</organism>
<dbReference type="Gene3D" id="2.60.120.310">
    <property type="entry name" value="Copper type II, ascorbate-dependent monooxygenase, N-terminal domain"/>
    <property type="match status" value="1"/>
</dbReference>
<accession>A0A9X4AZD7</accession>
<dbReference type="SUPFAM" id="SSF49742">
    <property type="entry name" value="PHM/PNGase F"/>
    <property type="match status" value="2"/>
</dbReference>
<evidence type="ECO:0000256" key="2">
    <source>
        <dbReference type="SAM" id="SignalP"/>
    </source>
</evidence>
<dbReference type="InterPro" id="IPR036939">
    <property type="entry name" value="Cu2_ascorb_mOase_N_sf"/>
</dbReference>
<dbReference type="GO" id="GO:0009055">
    <property type="term" value="F:electron transfer activity"/>
    <property type="evidence" value="ECO:0007669"/>
    <property type="project" value="InterPro"/>
</dbReference>
<evidence type="ECO:0008006" key="5">
    <source>
        <dbReference type="Google" id="ProtNLM"/>
    </source>
</evidence>
<keyword evidence="1" id="KW-1015">Disulfide bond</keyword>
<reference evidence="3 4" key="1">
    <citation type="submission" date="2021-04" db="EMBL/GenBank/DDBJ databases">
        <title>Genome analysis of Polyangium sp.</title>
        <authorList>
            <person name="Li Y."/>
            <person name="Wang J."/>
        </authorList>
    </citation>
    <scope>NUCLEOTIDE SEQUENCE [LARGE SCALE GENOMIC DNA]</scope>
    <source>
        <strain evidence="3 4">SDU14</strain>
    </source>
</reference>
<dbReference type="InterPro" id="IPR008977">
    <property type="entry name" value="PHM/PNGase_F_dom_sf"/>
</dbReference>
<keyword evidence="2" id="KW-0732">Signal</keyword>
<name>A0A9X4AZD7_9BACT</name>
<dbReference type="GO" id="GO:0016715">
    <property type="term" value="F:oxidoreductase activity, acting on paired donors, with incorporation or reduction of molecular oxygen, reduced ascorbate as one donor, and incorporation of one atom of oxygen"/>
    <property type="evidence" value="ECO:0007669"/>
    <property type="project" value="InterPro"/>
</dbReference>
<sequence length="463" mass="49926">MRTIALTAIAIVSTALPLLGCSSEPSDAGTAAGPTFHKDVAPILQKHCQSCHSPGQIASFSLIEYAQVKNLAELIVMRTQDGTMPPWGAINTDECEPRFGWQHDSRLSDAELATLEAWANAGAPEGDPKDAPAGEPTKGADLTRVDLTLQPQKPFVASGEQDQLICFVLDPQLSQDVYVSASKIVPGNLKVAHHGVVFVDPDGESLALANADGYYECFGSIGLKKSAFLTPWVPGAQPTVFPSNAGAFVRAGSKLVLQMHYHPAGATADPDSTKVELQFHPAVPEYRAEFLPVAVPVPLPSGDGLQPGPDDANGIEFRIPAGAKAHTEMVRMTLPTEVGGQPVPEMKVYSVMNHMHYVGVDGKITVRRAAAQGSDPANECLLQTKWDFNWQQTYTYDAPIEDLPTLRGGDIIDVRCTYDNTLENPFLKRALIEQHLTSPQEVTYGETTLDEMCVGILNTFVKN</sequence>
<dbReference type="Proteomes" id="UP001151081">
    <property type="component" value="Unassembled WGS sequence"/>
</dbReference>
<dbReference type="Gene3D" id="2.60.120.230">
    <property type="match status" value="1"/>
</dbReference>
<feature type="chain" id="PRO_5040718170" description="Copper type II ascorbate-dependent monooxygenase-like protein" evidence="2">
    <location>
        <begin position="29"/>
        <end position="463"/>
    </location>
</feature>
<dbReference type="RefSeq" id="WP_272425411.1">
    <property type="nucleotide sequence ID" value="NZ_JAGTJJ010000064.1"/>
</dbReference>
<dbReference type="GO" id="GO:0005507">
    <property type="term" value="F:copper ion binding"/>
    <property type="evidence" value="ECO:0007669"/>
    <property type="project" value="InterPro"/>
</dbReference>
<dbReference type="SUPFAM" id="SSF46626">
    <property type="entry name" value="Cytochrome c"/>
    <property type="match status" value="1"/>
</dbReference>
<dbReference type="InterPro" id="IPR036909">
    <property type="entry name" value="Cyt_c-like_dom_sf"/>
</dbReference>